<evidence type="ECO:0000313" key="1">
    <source>
        <dbReference type="EMBL" id="CAF5088524.1"/>
    </source>
</evidence>
<evidence type="ECO:0000313" key="2">
    <source>
        <dbReference type="Proteomes" id="UP000681967"/>
    </source>
</evidence>
<proteinExistence type="predicted"/>
<dbReference type="InterPro" id="IPR013783">
    <property type="entry name" value="Ig-like_fold"/>
</dbReference>
<dbReference type="EMBL" id="CAJOBH010235403">
    <property type="protein sequence ID" value="CAF5088524.1"/>
    <property type="molecule type" value="Genomic_DNA"/>
</dbReference>
<dbReference type="GO" id="GO:0005737">
    <property type="term" value="C:cytoplasm"/>
    <property type="evidence" value="ECO:0007669"/>
    <property type="project" value="TreeGrafter"/>
</dbReference>
<dbReference type="Proteomes" id="UP000681967">
    <property type="component" value="Unassembled WGS sequence"/>
</dbReference>
<gene>
    <name evidence="1" type="ORF">BYL167_LOCUS62832</name>
</gene>
<comment type="caution">
    <text evidence="1">The sequence shown here is derived from an EMBL/GenBank/DDBJ whole genome shotgun (WGS) entry which is preliminary data.</text>
</comment>
<organism evidence="1 2">
    <name type="scientific">Rotaria magnacalcarata</name>
    <dbReference type="NCBI Taxonomy" id="392030"/>
    <lineage>
        <taxon>Eukaryota</taxon>
        <taxon>Metazoa</taxon>
        <taxon>Spiralia</taxon>
        <taxon>Gnathifera</taxon>
        <taxon>Rotifera</taxon>
        <taxon>Eurotatoria</taxon>
        <taxon>Bdelloidea</taxon>
        <taxon>Philodinida</taxon>
        <taxon>Philodinidae</taxon>
        <taxon>Rotaria</taxon>
    </lineage>
</organism>
<dbReference type="InterPro" id="IPR033304">
    <property type="entry name" value="DLEC1"/>
</dbReference>
<protein>
    <submittedName>
        <fullName evidence="1">Uncharacterized protein</fullName>
    </submittedName>
</protein>
<dbReference type="PANTHER" id="PTHR46348">
    <property type="entry name" value="DELETED IN LUNG AND ESOPHAGEAL CANCER PROTEIN 1"/>
    <property type="match status" value="1"/>
</dbReference>
<dbReference type="Gene3D" id="2.60.40.10">
    <property type="entry name" value="Immunoglobulins"/>
    <property type="match status" value="1"/>
</dbReference>
<dbReference type="PANTHER" id="PTHR46348:SF1">
    <property type="entry name" value="DELETED IN LUNG AND ESOPHAGEAL CANCER PROTEIN 1"/>
    <property type="match status" value="1"/>
</dbReference>
<name>A0A8S3EW52_9BILA</name>
<sequence>MEQIIPIDIKLYFPILSVSCGRIDFGTCFLEQARQKEFILKNLTCSSSAWSIRKVQANTPEAYEAFRIEPKCGILTTQLNSKDRSVQQVISVYFTAPHNQMYECQLLIEGLLGEPPIPVFLTGQGSYDGKYEAILDI</sequence>
<dbReference type="GO" id="GO:0008285">
    <property type="term" value="P:negative regulation of cell population proliferation"/>
    <property type="evidence" value="ECO:0007669"/>
    <property type="project" value="InterPro"/>
</dbReference>
<dbReference type="AlphaFoldDB" id="A0A8S3EW52"/>
<dbReference type="GO" id="GO:0015631">
    <property type="term" value="F:tubulin binding"/>
    <property type="evidence" value="ECO:0007669"/>
    <property type="project" value="TreeGrafter"/>
</dbReference>
<accession>A0A8S3EW52</accession>
<reference evidence="1" key="1">
    <citation type="submission" date="2021-02" db="EMBL/GenBank/DDBJ databases">
        <authorList>
            <person name="Nowell W R."/>
        </authorList>
    </citation>
    <scope>NUCLEOTIDE SEQUENCE</scope>
</reference>
<dbReference type="GO" id="GO:0005929">
    <property type="term" value="C:cilium"/>
    <property type="evidence" value="ECO:0007669"/>
    <property type="project" value="TreeGrafter"/>
</dbReference>